<sequence length="161" mass="17800">MLPQQIRTANTNTPTSCNGSSTVQISNNDNNIDIIGSSDGSNTHSLIGNICFPPTTQNINFNDKDEKSENDFKSLNDNKNLTFNVISFTLYSYFGAIKIEVDKQLSVTDQQKAINRAVETVNLINSKKDAIEQPCSQSNRVIAAYSAVKNTFYKLSPNILQ</sequence>
<dbReference type="STRING" id="579138.Zymop_1161"/>
<evidence type="ECO:0000313" key="2">
    <source>
        <dbReference type="EMBL" id="AEI38056.1"/>
    </source>
</evidence>
<reference evidence="2 3" key="1">
    <citation type="journal article" date="2011" name="J. Bacteriol.">
        <title>Genome sequence of the ethanol-producing Zymomonas mobilis subsp. pomaceae lectotype strain ATCC 29192.</title>
        <authorList>
            <person name="Kouvelis V.N."/>
            <person name="Davenport K.W."/>
            <person name="Brettin T.S."/>
            <person name="Bruce D."/>
            <person name="Detter C."/>
            <person name="Han C.S."/>
            <person name="Nolan M."/>
            <person name="Tapia R."/>
            <person name="Damoulaki A."/>
            <person name="Kyrpides N.C."/>
            <person name="Typas M.A."/>
            <person name="Pappas K.M."/>
        </authorList>
    </citation>
    <scope>NUCLEOTIDE SEQUENCE [LARGE SCALE GENOMIC DNA]</scope>
    <source>
        <strain evidence="3">ATCC 29192 / DSM 22645 / JCM 10191 / CCUG 17912 / NBRC 13757 / NCIMB 11200 / NRRL B-4491 / Barker I</strain>
    </source>
</reference>
<dbReference type="EMBL" id="CP002865">
    <property type="protein sequence ID" value="AEI38056.1"/>
    <property type="molecule type" value="Genomic_DNA"/>
</dbReference>
<dbReference type="RefSeq" id="WP_013934451.1">
    <property type="nucleotide sequence ID" value="NC_015709.1"/>
</dbReference>
<dbReference type="AlphaFoldDB" id="F8ETV9"/>
<name>F8ETV9_ZYMMT</name>
<evidence type="ECO:0000313" key="3">
    <source>
        <dbReference type="Proteomes" id="UP000000491"/>
    </source>
</evidence>
<feature type="region of interest" description="Disordered" evidence="1">
    <location>
        <begin position="1"/>
        <end position="22"/>
    </location>
</feature>
<accession>F8ETV9</accession>
<organism evidence="2 3">
    <name type="scientific">Zymomonas mobilis subsp. pomaceae (strain ATCC 29192 / DSM 22645 / JCM 10191 / CCUG 17912 / NBRC 13757 / NCIMB 11200 / NRRL B-4491 / Barker I)</name>
    <dbReference type="NCBI Taxonomy" id="579138"/>
    <lineage>
        <taxon>Bacteria</taxon>
        <taxon>Pseudomonadati</taxon>
        <taxon>Pseudomonadota</taxon>
        <taxon>Alphaproteobacteria</taxon>
        <taxon>Sphingomonadales</taxon>
        <taxon>Zymomonadaceae</taxon>
        <taxon>Zymomonas</taxon>
    </lineage>
</organism>
<proteinExistence type="predicted"/>
<gene>
    <name evidence="2" type="ordered locus">Zymop_1161</name>
</gene>
<dbReference type="Proteomes" id="UP000000491">
    <property type="component" value="Chromosome"/>
</dbReference>
<protein>
    <submittedName>
        <fullName evidence="2">Uncharacterized protein</fullName>
    </submittedName>
</protein>
<evidence type="ECO:0000256" key="1">
    <source>
        <dbReference type="SAM" id="MobiDB-lite"/>
    </source>
</evidence>
<dbReference type="HOGENOM" id="CLU_1643071_0_0_5"/>
<dbReference type="KEGG" id="zmp:Zymop_1161"/>